<keyword evidence="8" id="KW-0812">Transmembrane</keyword>
<proteinExistence type="evidence at transcript level"/>
<dbReference type="InterPro" id="IPR000718">
    <property type="entry name" value="Peptidase_M13"/>
</dbReference>
<dbReference type="MEROPS" id="M13.A31"/>
<dbReference type="GO" id="GO:0004222">
    <property type="term" value="F:metalloendopeptidase activity"/>
    <property type="evidence" value="ECO:0007669"/>
    <property type="project" value="InterPro"/>
</dbReference>
<evidence type="ECO:0000259" key="9">
    <source>
        <dbReference type="Pfam" id="PF01431"/>
    </source>
</evidence>
<dbReference type="PANTHER" id="PTHR11733:SF192">
    <property type="entry name" value="NEPRILYSIN-21"/>
    <property type="match status" value="1"/>
</dbReference>
<comment type="similarity">
    <text evidence="2">Belongs to the peptidase M13 family.</text>
</comment>
<evidence type="ECO:0000256" key="7">
    <source>
        <dbReference type="ARBA" id="ARBA00023049"/>
    </source>
</evidence>
<evidence type="ECO:0000256" key="6">
    <source>
        <dbReference type="ARBA" id="ARBA00022833"/>
    </source>
</evidence>
<evidence type="ECO:0000313" key="11">
    <source>
        <dbReference type="EMBL" id="ADY41865.1"/>
    </source>
</evidence>
<dbReference type="GO" id="GO:0005886">
    <property type="term" value="C:plasma membrane"/>
    <property type="evidence" value="ECO:0007669"/>
    <property type="project" value="TreeGrafter"/>
</dbReference>
<accession>F1KVG1</accession>
<dbReference type="InterPro" id="IPR008753">
    <property type="entry name" value="Peptidase_M13_N"/>
</dbReference>
<organism evidence="11">
    <name type="scientific">Ascaris suum</name>
    <name type="common">Pig roundworm</name>
    <name type="synonym">Ascaris lumbricoides</name>
    <dbReference type="NCBI Taxonomy" id="6253"/>
    <lineage>
        <taxon>Eukaryota</taxon>
        <taxon>Metazoa</taxon>
        <taxon>Ecdysozoa</taxon>
        <taxon>Nematoda</taxon>
        <taxon>Chromadorea</taxon>
        <taxon>Rhabditida</taxon>
        <taxon>Spirurina</taxon>
        <taxon>Ascaridomorpha</taxon>
        <taxon>Ascaridoidea</taxon>
        <taxon>Ascarididae</taxon>
        <taxon>Ascaris</taxon>
    </lineage>
</organism>
<dbReference type="PROSITE" id="PS51885">
    <property type="entry name" value="NEPRILYSIN"/>
    <property type="match status" value="1"/>
</dbReference>
<dbReference type="CDD" id="cd08662">
    <property type="entry name" value="M13"/>
    <property type="match status" value="1"/>
</dbReference>
<keyword evidence="8" id="KW-0472">Membrane</keyword>
<dbReference type="GO" id="GO:0046872">
    <property type="term" value="F:metal ion binding"/>
    <property type="evidence" value="ECO:0007669"/>
    <property type="project" value="UniProtKB-KW"/>
</dbReference>
<dbReference type="GO" id="GO:0016485">
    <property type="term" value="P:protein processing"/>
    <property type="evidence" value="ECO:0007669"/>
    <property type="project" value="TreeGrafter"/>
</dbReference>
<comment type="cofactor">
    <cofactor evidence="1">
        <name>Zn(2+)</name>
        <dbReference type="ChEBI" id="CHEBI:29105"/>
    </cofactor>
</comment>
<keyword evidence="4" id="KW-0479">Metal-binding</keyword>
<dbReference type="Gene3D" id="3.40.390.10">
    <property type="entry name" value="Collagenase (Catalytic Domain)"/>
    <property type="match status" value="1"/>
</dbReference>
<name>F1KVG1_ASCSU</name>
<keyword evidence="7" id="KW-0482">Metalloprotease</keyword>
<feature type="domain" description="Peptidase M13 N-terminal" evidence="10">
    <location>
        <begin position="161"/>
        <end position="554"/>
    </location>
</feature>
<dbReference type="InterPro" id="IPR042089">
    <property type="entry name" value="Peptidase_M13_dom_2"/>
</dbReference>
<dbReference type="AlphaFoldDB" id="F1KVG1"/>
<dbReference type="Pfam" id="PF05649">
    <property type="entry name" value="Peptidase_M13_N"/>
    <property type="match status" value="1"/>
</dbReference>
<evidence type="ECO:0000256" key="1">
    <source>
        <dbReference type="ARBA" id="ARBA00001947"/>
    </source>
</evidence>
<dbReference type="Pfam" id="PF01431">
    <property type="entry name" value="Peptidase_M13"/>
    <property type="match status" value="1"/>
</dbReference>
<keyword evidence="5" id="KW-0378">Hydrolase</keyword>
<keyword evidence="8" id="KW-1133">Transmembrane helix</keyword>
<dbReference type="EMBL" id="JI166546">
    <property type="protein sequence ID" value="ADY41865.1"/>
    <property type="molecule type" value="mRNA"/>
</dbReference>
<evidence type="ECO:0000256" key="8">
    <source>
        <dbReference type="SAM" id="Phobius"/>
    </source>
</evidence>
<dbReference type="PRINTS" id="PR00786">
    <property type="entry name" value="NEPRILYSIN"/>
</dbReference>
<evidence type="ECO:0000256" key="4">
    <source>
        <dbReference type="ARBA" id="ARBA00022723"/>
    </source>
</evidence>
<protein>
    <submittedName>
        <fullName evidence="11">Zinc metalloproteinase</fullName>
    </submittedName>
</protein>
<dbReference type="PANTHER" id="PTHR11733">
    <property type="entry name" value="ZINC METALLOPROTEASE FAMILY M13 NEPRILYSIN-RELATED"/>
    <property type="match status" value="1"/>
</dbReference>
<dbReference type="InterPro" id="IPR024079">
    <property type="entry name" value="MetalloPept_cat_dom_sf"/>
</dbReference>
<dbReference type="InterPro" id="IPR018497">
    <property type="entry name" value="Peptidase_M13_C"/>
</dbReference>
<sequence>MKTSLYSQDDYACYAAPQFTSRNGVLQDSYVSASGVVVNNKGGTTGRPSSDLYLPRKRRKPKTRRSLFGFSRLEVCLIFFSSIVLCSLIGVCVLWLVILQGYRQIFDGALFSSRGYANVGANAAVGIDRSAIHHNGVVCTSRECVLIAGFLADNLNDKIDPCDDFYEFACGNYGLNRHLPASKPLRHTLSDMQSRLNKQVKKLLESPITEKDRKWDRLAKGYYEKCLQEDVLERTGVTAIRKLLRDLGGWPVLDGDDWEEWTHSWEKQLALVMNKTGVNAVILELAVSHDPDNSSRSVIELDQPKWGVGSRWPYLTGPDDPMIKNYTFLMIQTAINLGADRRIAERDMKETMEFELKLVNFSADEMIRRDPERSNNPFQLWQLRDMFPYINFDEYIRTVFKDLVEITPNDTIIMRETEYFRGIQHIMRTTNKRVLANYLQWRTVQGYSPFLPPTMREPFYQFKANQTGMFNSPIPERWEDCVFLSLAMMDMPVGKLYVENYFDKERAMQKMTELTTYFKNELITQLQNVDWMDHLTKRRAIEKAECIEYKSGFPPYIFNETWMNENWGTEEPGESEPLLQLTIRIKLARVTDELLRLKKVVDRSIWFQSPAQVDAYYAPNLNEMIFPAGIMQFPFMSLGVPNYITYAMVGAVVGHEVSHAFDDQGGRYDKMGNLNDWWDVETANKFYEKTECFVKQYEAVKVEEAGVHLNGRLSVGENIADNGGVKTALMAYKAWLRNTTSSEAALPGFQNFTSEQMFFLAYANNWCSLVRPKHYVQLVMTDVHAPSKYRAIVPLRNRMEFAEAYHCAPGTPMNPVEKCAVW</sequence>
<keyword evidence="3" id="KW-0645">Protease</keyword>
<reference evidence="11" key="1">
    <citation type="journal article" date="2011" name="Genome Res.">
        <title>Deep small RNA sequencing from the nematode Ascaris reveals conservation, functional diversification, and novel developmental profiles.</title>
        <authorList>
            <person name="Wang J."/>
            <person name="Czech B."/>
            <person name="Crunk A."/>
            <person name="Wallace A."/>
            <person name="Mitreva M."/>
            <person name="Hannon G.J."/>
            <person name="Davis R.E."/>
        </authorList>
    </citation>
    <scope>NUCLEOTIDE SEQUENCE</scope>
</reference>
<evidence type="ECO:0000256" key="3">
    <source>
        <dbReference type="ARBA" id="ARBA00022670"/>
    </source>
</evidence>
<keyword evidence="6" id="KW-0862">Zinc</keyword>
<dbReference type="Gene3D" id="1.10.1380.10">
    <property type="entry name" value="Neutral endopeptidase , domain2"/>
    <property type="match status" value="1"/>
</dbReference>
<feature type="domain" description="Peptidase M13 C-terminal" evidence="9">
    <location>
        <begin position="615"/>
        <end position="821"/>
    </location>
</feature>
<evidence type="ECO:0000256" key="5">
    <source>
        <dbReference type="ARBA" id="ARBA00022801"/>
    </source>
</evidence>
<feature type="transmembrane region" description="Helical" evidence="8">
    <location>
        <begin position="67"/>
        <end position="98"/>
    </location>
</feature>
<dbReference type="SUPFAM" id="SSF55486">
    <property type="entry name" value="Metalloproteases ('zincins'), catalytic domain"/>
    <property type="match status" value="1"/>
</dbReference>
<evidence type="ECO:0000256" key="2">
    <source>
        <dbReference type="ARBA" id="ARBA00007357"/>
    </source>
</evidence>
<evidence type="ECO:0000259" key="10">
    <source>
        <dbReference type="Pfam" id="PF05649"/>
    </source>
</evidence>